<evidence type="ECO:0000256" key="1">
    <source>
        <dbReference type="ARBA" id="ARBA00009226"/>
    </source>
</evidence>
<sequence length="358" mass="39397">MTDQTPIRPLVLERLTRTQVRLTQCLAQWTPQLTLDLPDGPLTLSLALEQQAAWPKAADQWILFLLHGEAGALWLAPAPDVWRHWLGHWIGDLELDQLPPALGAAARQAALAPLLDALEALLSTRLEATTTPAEAETSPSAESVLALWRADVESAKPIARLGLDAAASIRLTARLEQEPQSATDSTPIADRWPDLPITLTPWLGATRLRTHEWRALETGDLLLLPRRVDPAAIPLHLKHSRRTLATAHLADQRLIIDSLVPATMSEPSMNDPDSDSTPAVIDPDELEISVDFELSRLQLPLRELRAVQPGYCFELTELDRPRIRLVVGGRLIGHGELVMIEDHLGVRVTELFGAPPAT</sequence>
<dbReference type="EMBL" id="WNKT01000042">
    <property type="protein sequence ID" value="MTW22471.1"/>
    <property type="molecule type" value="Genomic_DNA"/>
</dbReference>
<dbReference type="SUPFAM" id="SSF101801">
    <property type="entry name" value="Surface presentation of antigens (SPOA)"/>
    <property type="match status" value="1"/>
</dbReference>
<dbReference type="GO" id="GO:0050918">
    <property type="term" value="P:positive chemotaxis"/>
    <property type="evidence" value="ECO:0007669"/>
    <property type="project" value="TreeGrafter"/>
</dbReference>
<dbReference type="InterPro" id="IPR013385">
    <property type="entry name" value="T3SS_SpaO/YscQ/SpaO"/>
</dbReference>
<name>A0A6N8EFN5_9GAMM</name>
<dbReference type="PANTHER" id="PTHR30034:SF6">
    <property type="entry name" value="YOP PROTEINS TRANSLOCATION PROTEIN Q"/>
    <property type="match status" value="1"/>
</dbReference>
<gene>
    <name evidence="3" type="ORF">GJ668_15455</name>
</gene>
<dbReference type="RefSeq" id="WP_155451034.1">
    <property type="nucleotide sequence ID" value="NZ_WNKT01000042.1"/>
</dbReference>
<comment type="caution">
    <text evidence="3">The sequence shown here is derived from an EMBL/GenBank/DDBJ whole genome shotgun (WGS) entry which is preliminary data.</text>
</comment>
<dbReference type="GO" id="GO:0071978">
    <property type="term" value="P:bacterial-type flagellum-dependent swarming motility"/>
    <property type="evidence" value="ECO:0007669"/>
    <property type="project" value="TreeGrafter"/>
</dbReference>
<dbReference type="Gene3D" id="2.30.330.10">
    <property type="entry name" value="SpoA-like"/>
    <property type="match status" value="2"/>
</dbReference>
<reference evidence="3 4" key="1">
    <citation type="submission" date="2019-11" db="EMBL/GenBank/DDBJ databases">
        <title>Whole-genome sequence of the anaerobic purple sulfur bacterium Allochromatium palmeri DSM 15591.</title>
        <authorList>
            <person name="Kyndt J.A."/>
            <person name="Meyer T.E."/>
        </authorList>
    </citation>
    <scope>NUCLEOTIDE SEQUENCE [LARGE SCALE GENOMIC DNA]</scope>
    <source>
        <strain evidence="3 4">DSM 15591</strain>
    </source>
</reference>
<evidence type="ECO:0000313" key="4">
    <source>
        <dbReference type="Proteomes" id="UP000434044"/>
    </source>
</evidence>
<dbReference type="Pfam" id="PF01052">
    <property type="entry name" value="FliMN_C"/>
    <property type="match status" value="1"/>
</dbReference>
<dbReference type="OrthoDB" id="9801534at2"/>
<evidence type="ECO:0000313" key="3">
    <source>
        <dbReference type="EMBL" id="MTW22471.1"/>
    </source>
</evidence>
<feature type="domain" description="Flagellar motor switch protein FliN-like C-terminal" evidence="2">
    <location>
        <begin position="285"/>
        <end position="351"/>
    </location>
</feature>
<dbReference type="AlphaFoldDB" id="A0A6N8EFN5"/>
<dbReference type="InterPro" id="IPR036429">
    <property type="entry name" value="SpoA-like_sf"/>
</dbReference>
<protein>
    <submittedName>
        <fullName evidence="3">YscQ/HrcQ family type III secretion apparatus protein</fullName>
    </submittedName>
</protein>
<dbReference type="InterPro" id="IPR001543">
    <property type="entry name" value="FliN-like_C"/>
</dbReference>
<keyword evidence="4" id="KW-1185">Reference proteome</keyword>
<accession>A0A6N8EFN5</accession>
<comment type="similarity">
    <text evidence="1">Belongs to the FliN/MopA/SpaO family.</text>
</comment>
<dbReference type="GO" id="GO:0030254">
    <property type="term" value="P:protein secretion by the type III secretion system"/>
    <property type="evidence" value="ECO:0007669"/>
    <property type="project" value="InterPro"/>
</dbReference>
<organism evidence="3 4">
    <name type="scientific">Allochromatium palmeri</name>
    <dbReference type="NCBI Taxonomy" id="231048"/>
    <lineage>
        <taxon>Bacteria</taxon>
        <taxon>Pseudomonadati</taxon>
        <taxon>Pseudomonadota</taxon>
        <taxon>Gammaproteobacteria</taxon>
        <taxon>Chromatiales</taxon>
        <taxon>Chromatiaceae</taxon>
        <taxon>Allochromatium</taxon>
    </lineage>
</organism>
<evidence type="ECO:0000259" key="2">
    <source>
        <dbReference type="Pfam" id="PF01052"/>
    </source>
</evidence>
<dbReference type="PANTHER" id="PTHR30034">
    <property type="entry name" value="FLAGELLAR MOTOR SWITCH PROTEIN FLIM"/>
    <property type="match status" value="1"/>
</dbReference>
<proteinExistence type="inferred from homology"/>
<dbReference type="NCBIfam" id="TIGR02551">
    <property type="entry name" value="SpaO_YscQ"/>
    <property type="match status" value="1"/>
</dbReference>
<dbReference type="Proteomes" id="UP000434044">
    <property type="component" value="Unassembled WGS sequence"/>
</dbReference>